<reference evidence="1 2" key="1">
    <citation type="submission" date="2023-03" db="EMBL/GenBank/DDBJ databases">
        <title>Bacillus Genome Sequencing.</title>
        <authorList>
            <person name="Dunlap C."/>
        </authorList>
    </citation>
    <scope>NUCLEOTIDE SEQUENCE [LARGE SCALE GENOMIC DNA]</scope>
    <source>
        <strain evidence="1 2">B-14544</strain>
    </source>
</reference>
<sequence length="356" mass="41490">MNINKISEGQVFKNYKVLCTELEMEIKPSAKGREYQLKELSRFCKFTKNGHKITIEEIYPIPLPKIDGRGKDSIYGNLVQLLIADLLAQSKGHISISRSKMMANIGMVNDNYSEGRELIKKIALYVDINEKVVYDFYNTTSGSFKQIVETALKSLMDKRVIMYNTVIKVSEKHQRSTRTATTEELQLIMDVEKTVLKELGYKTISDVRVSKDWKWFKENTKEMLHKQSNINFYFTAYDITIHEEYIVEERNELVDLLLNKVKRQESKDELNELILANLLINAQKRNTSESKSKKMERVRRDFNYVANFEKLTNLLIDKSTSYQINKISNMKTFQEELVELGLSCEGDFDPFDDLFA</sequence>
<evidence type="ECO:0000313" key="2">
    <source>
        <dbReference type="Proteomes" id="UP001330749"/>
    </source>
</evidence>
<name>A0ABU6N7M2_9BACI</name>
<dbReference type="RefSeq" id="WP_327967122.1">
    <property type="nucleotide sequence ID" value="NZ_JARMQG010000084.1"/>
</dbReference>
<dbReference type="EMBL" id="JARMQG010000084">
    <property type="protein sequence ID" value="MED3562221.1"/>
    <property type="molecule type" value="Genomic_DNA"/>
</dbReference>
<accession>A0ABU6N7M2</accession>
<comment type="caution">
    <text evidence="1">The sequence shown here is derived from an EMBL/GenBank/DDBJ whole genome shotgun (WGS) entry which is preliminary data.</text>
</comment>
<dbReference type="Proteomes" id="UP001330749">
    <property type="component" value="Unassembled WGS sequence"/>
</dbReference>
<proteinExistence type="predicted"/>
<organism evidence="1 2">
    <name type="scientific">Bacillus xiapuensis</name>
    <dbReference type="NCBI Taxonomy" id="2014075"/>
    <lineage>
        <taxon>Bacteria</taxon>
        <taxon>Bacillati</taxon>
        <taxon>Bacillota</taxon>
        <taxon>Bacilli</taxon>
        <taxon>Bacillales</taxon>
        <taxon>Bacillaceae</taxon>
        <taxon>Bacillus</taxon>
    </lineage>
</organism>
<keyword evidence="2" id="KW-1185">Reference proteome</keyword>
<gene>
    <name evidence="1" type="ORF">P4447_07120</name>
</gene>
<evidence type="ECO:0000313" key="1">
    <source>
        <dbReference type="EMBL" id="MED3562221.1"/>
    </source>
</evidence>
<protein>
    <submittedName>
        <fullName evidence="1">Uncharacterized protein</fullName>
    </submittedName>
</protein>